<evidence type="ECO:0000313" key="4">
    <source>
        <dbReference type="Proteomes" id="UP000266723"/>
    </source>
</evidence>
<keyword evidence="2" id="KW-0732">Signal</keyword>
<reference evidence="3 4" key="1">
    <citation type="journal article" date="2020" name="BMC Genomics">
        <title>Intraspecific diversification of the crop wild relative Brassica cretica Lam. using demographic model selection.</title>
        <authorList>
            <person name="Kioukis A."/>
            <person name="Michalopoulou V.A."/>
            <person name="Briers L."/>
            <person name="Pirintsos S."/>
            <person name="Studholme D.J."/>
            <person name="Pavlidis P."/>
            <person name="Sarris P.F."/>
        </authorList>
    </citation>
    <scope>NUCLEOTIDE SEQUENCE [LARGE SCALE GENOMIC DNA]</scope>
    <source>
        <strain evidence="4">cv. PFS-1207/04</strain>
    </source>
</reference>
<feature type="compositionally biased region" description="Polar residues" evidence="1">
    <location>
        <begin position="96"/>
        <end position="106"/>
    </location>
</feature>
<dbReference type="Proteomes" id="UP000266723">
    <property type="component" value="Unassembled WGS sequence"/>
</dbReference>
<evidence type="ECO:0000256" key="2">
    <source>
        <dbReference type="SAM" id="SignalP"/>
    </source>
</evidence>
<comment type="caution">
    <text evidence="3">The sequence shown here is derived from an EMBL/GenBank/DDBJ whole genome shotgun (WGS) entry which is preliminary data.</text>
</comment>
<keyword evidence="4" id="KW-1185">Reference proteome</keyword>
<sequence length="149" mass="16356">MHCFLVRLFTNLVLFAGSTSASPRRFHPFSAAIDSLAESGDSSLQRLSLLCPVAFLRWSLLRFCDEDGSSIQEEGGNIVHELVVLERISGAGNALSQHTDNWNSSSKDLDRDTVSRRSFGSPKGALQHRVAMQHAIPIVSKEGADDTWT</sequence>
<accession>A0ABQ7EAN3</accession>
<organism evidence="3 4">
    <name type="scientific">Brassica cretica</name>
    <name type="common">Mustard</name>
    <dbReference type="NCBI Taxonomy" id="69181"/>
    <lineage>
        <taxon>Eukaryota</taxon>
        <taxon>Viridiplantae</taxon>
        <taxon>Streptophyta</taxon>
        <taxon>Embryophyta</taxon>
        <taxon>Tracheophyta</taxon>
        <taxon>Spermatophyta</taxon>
        <taxon>Magnoliopsida</taxon>
        <taxon>eudicotyledons</taxon>
        <taxon>Gunneridae</taxon>
        <taxon>Pentapetalae</taxon>
        <taxon>rosids</taxon>
        <taxon>malvids</taxon>
        <taxon>Brassicales</taxon>
        <taxon>Brassicaceae</taxon>
        <taxon>Brassiceae</taxon>
        <taxon>Brassica</taxon>
    </lineage>
</organism>
<feature type="region of interest" description="Disordered" evidence="1">
    <location>
        <begin position="96"/>
        <end position="124"/>
    </location>
</feature>
<feature type="signal peptide" evidence="2">
    <location>
        <begin position="1"/>
        <end position="21"/>
    </location>
</feature>
<proteinExistence type="predicted"/>
<feature type="chain" id="PRO_5046378965" description="Secreted protein" evidence="2">
    <location>
        <begin position="22"/>
        <end position="149"/>
    </location>
</feature>
<evidence type="ECO:0000256" key="1">
    <source>
        <dbReference type="SAM" id="MobiDB-lite"/>
    </source>
</evidence>
<protein>
    <recommendedName>
        <fullName evidence="5">Secreted protein</fullName>
    </recommendedName>
</protein>
<gene>
    <name evidence="3" type="ORF">DY000_02026609</name>
</gene>
<name>A0ABQ7EAN3_BRACR</name>
<evidence type="ECO:0000313" key="3">
    <source>
        <dbReference type="EMBL" id="KAF3594059.1"/>
    </source>
</evidence>
<dbReference type="EMBL" id="QGKV02000299">
    <property type="protein sequence ID" value="KAF3594059.1"/>
    <property type="molecule type" value="Genomic_DNA"/>
</dbReference>
<evidence type="ECO:0008006" key="5">
    <source>
        <dbReference type="Google" id="ProtNLM"/>
    </source>
</evidence>